<dbReference type="InterPro" id="IPR043972">
    <property type="entry name" value="FUZ/MON1/HPS1_longin_1"/>
</dbReference>
<comment type="function">
    <text evidence="2">Plays an important role in membrane trafficking through the secretory apparatus.</text>
</comment>
<reference evidence="8" key="2">
    <citation type="submission" date="2025-08" db="UniProtKB">
        <authorList>
            <consortium name="RefSeq"/>
        </authorList>
    </citation>
    <scope>IDENTIFICATION</scope>
    <source>
        <strain evidence="8">S238N-H82</strain>
        <tissue evidence="8">Testes</tissue>
    </source>
</reference>
<dbReference type="KEGG" id="bfo:118416673"/>
<evidence type="ECO:0000259" key="5">
    <source>
        <dbReference type="Pfam" id="PF19037"/>
    </source>
</evidence>
<dbReference type="InterPro" id="IPR004353">
    <property type="entry name" value="Mon1"/>
</dbReference>
<evidence type="ECO:0000313" key="7">
    <source>
        <dbReference type="Proteomes" id="UP000001554"/>
    </source>
</evidence>
<organism evidence="7 8">
    <name type="scientific">Branchiostoma floridae</name>
    <name type="common">Florida lancelet</name>
    <name type="synonym">Amphioxus</name>
    <dbReference type="NCBI Taxonomy" id="7739"/>
    <lineage>
        <taxon>Eukaryota</taxon>
        <taxon>Metazoa</taxon>
        <taxon>Chordata</taxon>
        <taxon>Cephalochordata</taxon>
        <taxon>Leptocardii</taxon>
        <taxon>Amphioxiformes</taxon>
        <taxon>Branchiostomatidae</taxon>
        <taxon>Branchiostoma</taxon>
    </lineage>
</organism>
<feature type="compositionally biased region" description="Basic and acidic residues" evidence="3">
    <location>
        <begin position="56"/>
        <end position="124"/>
    </location>
</feature>
<dbReference type="Proteomes" id="UP000001554">
    <property type="component" value="Chromosome 5"/>
</dbReference>
<reference evidence="7" key="1">
    <citation type="journal article" date="2020" name="Nat. Ecol. Evol.">
        <title>Deeply conserved synteny resolves early events in vertebrate evolution.</title>
        <authorList>
            <person name="Simakov O."/>
            <person name="Marletaz F."/>
            <person name="Yue J.X."/>
            <person name="O'Connell B."/>
            <person name="Jenkins J."/>
            <person name="Brandt A."/>
            <person name="Calef R."/>
            <person name="Tung C.H."/>
            <person name="Huang T.K."/>
            <person name="Schmutz J."/>
            <person name="Satoh N."/>
            <person name="Yu J.K."/>
            <person name="Putnam N.H."/>
            <person name="Green R.E."/>
            <person name="Rokhsar D.S."/>
        </authorList>
    </citation>
    <scope>NUCLEOTIDE SEQUENCE [LARGE SCALE GENOMIC DNA]</scope>
    <source>
        <strain evidence="7">S238N-H82</strain>
    </source>
</reference>
<dbReference type="GO" id="GO:0035658">
    <property type="term" value="C:Mon1-Ccz1 complex"/>
    <property type="evidence" value="ECO:0000318"/>
    <property type="project" value="GO_Central"/>
</dbReference>
<dbReference type="OrthoDB" id="272411at2759"/>
<comment type="similarity">
    <text evidence="1 2">Belongs to the MON1/SAND family.</text>
</comment>
<evidence type="ECO:0000256" key="2">
    <source>
        <dbReference type="RuleBase" id="RU367048"/>
    </source>
</evidence>
<evidence type="ECO:0000259" key="4">
    <source>
        <dbReference type="Pfam" id="PF19036"/>
    </source>
</evidence>
<dbReference type="GO" id="GO:0016192">
    <property type="term" value="P:vesicle-mediated transport"/>
    <property type="evidence" value="ECO:0007669"/>
    <property type="project" value="InterPro"/>
</dbReference>
<evidence type="ECO:0000313" key="8">
    <source>
        <dbReference type="RefSeq" id="XP_035677736.1"/>
    </source>
</evidence>
<gene>
    <name evidence="8" type="primary">LOC118416673</name>
</gene>
<evidence type="ECO:0000259" key="6">
    <source>
        <dbReference type="Pfam" id="PF19038"/>
    </source>
</evidence>
<dbReference type="Pfam" id="PF19038">
    <property type="entry name" value="Fuz_longin_3"/>
    <property type="match status" value="1"/>
</dbReference>
<proteinExistence type="inferred from homology"/>
<protein>
    <recommendedName>
        <fullName evidence="2">Vacuolar fusion protein MON1 homolog</fullName>
    </recommendedName>
</protein>
<accession>A0A9J7MS44</accession>
<dbReference type="InterPro" id="IPR043971">
    <property type="entry name" value="FUZ/MON1/HPS1_longin_2"/>
</dbReference>
<keyword evidence="7" id="KW-1185">Reference proteome</keyword>
<dbReference type="OMA" id="QQPFNAK"/>
<feature type="domain" description="FUZ/MON1/HPS1 first Longin" evidence="4">
    <location>
        <begin position="216"/>
        <end position="291"/>
    </location>
</feature>
<dbReference type="InterPro" id="IPR043970">
    <property type="entry name" value="FUZ/MON1/HPS1_longin_3"/>
</dbReference>
<sequence>MAALTEPTLPVQPLPPNDLEEVTPDDLVEEGAPGASEDHMLIAAESYEDINVAIDEQYHRGKDEKDKTKNEIEQSARELSIDDRSTTPSDEGRETPKEEVSSAEGKDRSNSMLGNRDRPQHVEEECYSPEWRQRQKHVFILSEAGKPIYTRHGNEDKLVTTMGVMQALVSFVQDNDDNIRFMIAGSHKFVFLNRPPVILVCVSHSVCFFCFHRFMIAGSHKFVFLNRPPVILVCVSHSAESTQQLLLHLTYVYNQIISVLTFSQLSKIFEKKSNYDLRRLLTGTEKFLDNLINLMDRDAMFLLSAVRCLPLASSVRDIIGQSIAQCKAKDLVFAILVGRDNQLVTVVRMKEHSLHPADLHLVFNLVDASTSFQSAESWTPICLPKFNSNGYLHAHLSYLDEECSACLLLLSADRDVFFELSEARQKIVTRLNKYNCLQAIRESLAKGSYKVAQIGIPDLRHFMYKSKSTAQYTSSELEAPYTEEGERHRLFGMYQYLHHRVHNSARPLKILFHVGSKETMLGWITSGFELYATFGPLVTKPAAINAINKLLRWIKKEEDRLFILNSYTY</sequence>
<dbReference type="PRINTS" id="PR01546">
    <property type="entry name" value="YEAST73DUF"/>
</dbReference>
<dbReference type="GeneID" id="118416673"/>
<feature type="domain" description="FUZ/MON1/HPS1 third Longin" evidence="6">
    <location>
        <begin position="458"/>
        <end position="558"/>
    </location>
</feature>
<dbReference type="GO" id="GO:0006623">
    <property type="term" value="P:protein targeting to vacuole"/>
    <property type="evidence" value="ECO:0007669"/>
    <property type="project" value="UniProtKB-UniRule"/>
</dbReference>
<evidence type="ECO:0000256" key="3">
    <source>
        <dbReference type="SAM" id="MobiDB-lite"/>
    </source>
</evidence>
<feature type="region of interest" description="Disordered" evidence="3">
    <location>
        <begin position="1"/>
        <end position="41"/>
    </location>
</feature>
<name>A0A9J7MS44_BRAFL</name>
<dbReference type="Pfam" id="PF19037">
    <property type="entry name" value="Fuz_longin_2"/>
    <property type="match status" value="1"/>
</dbReference>
<feature type="region of interest" description="Disordered" evidence="3">
    <location>
        <begin position="55"/>
        <end position="128"/>
    </location>
</feature>
<dbReference type="AlphaFoldDB" id="A0A9J7MS44"/>
<feature type="compositionally biased region" description="Acidic residues" evidence="3">
    <location>
        <begin position="18"/>
        <end position="29"/>
    </location>
</feature>
<feature type="domain" description="FUZ/MON1/HPS1 second Longin" evidence="5">
    <location>
        <begin position="329"/>
        <end position="428"/>
    </location>
</feature>
<feature type="domain" description="FUZ/MON1/HPS1 first Longin" evidence="4">
    <location>
        <begin position="136"/>
        <end position="205"/>
    </location>
</feature>
<dbReference type="Pfam" id="PF19036">
    <property type="entry name" value="Fuz_longin_1"/>
    <property type="match status" value="2"/>
</dbReference>
<dbReference type="RefSeq" id="XP_035677736.1">
    <property type="nucleotide sequence ID" value="XM_035821843.1"/>
</dbReference>
<dbReference type="PANTHER" id="PTHR13027:SF7">
    <property type="entry name" value="VACUOLAR FUSION PROTEIN MON1 HOMOLOG"/>
    <property type="match status" value="1"/>
</dbReference>
<dbReference type="PANTHER" id="PTHR13027">
    <property type="entry name" value="SAND PROTEIN-RELATED"/>
    <property type="match status" value="1"/>
</dbReference>
<evidence type="ECO:0000256" key="1">
    <source>
        <dbReference type="ARBA" id="ARBA00008968"/>
    </source>
</evidence>